<reference evidence="1" key="1">
    <citation type="journal article" date="2020" name="Stud. Mycol.">
        <title>101 Dothideomycetes genomes: a test case for predicting lifestyles and emergence of pathogens.</title>
        <authorList>
            <person name="Haridas S."/>
            <person name="Albert R."/>
            <person name="Binder M."/>
            <person name="Bloem J."/>
            <person name="Labutti K."/>
            <person name="Salamov A."/>
            <person name="Andreopoulos B."/>
            <person name="Baker S."/>
            <person name="Barry K."/>
            <person name="Bills G."/>
            <person name="Bluhm B."/>
            <person name="Cannon C."/>
            <person name="Castanera R."/>
            <person name="Culley D."/>
            <person name="Daum C."/>
            <person name="Ezra D."/>
            <person name="Gonzalez J."/>
            <person name="Henrissat B."/>
            <person name="Kuo A."/>
            <person name="Liang C."/>
            <person name="Lipzen A."/>
            <person name="Lutzoni F."/>
            <person name="Magnuson J."/>
            <person name="Mondo S."/>
            <person name="Nolan M."/>
            <person name="Ohm R."/>
            <person name="Pangilinan J."/>
            <person name="Park H.-J."/>
            <person name="Ramirez L."/>
            <person name="Alfaro M."/>
            <person name="Sun H."/>
            <person name="Tritt A."/>
            <person name="Yoshinaga Y."/>
            <person name="Zwiers L.-H."/>
            <person name="Turgeon B."/>
            <person name="Goodwin S."/>
            <person name="Spatafora J."/>
            <person name="Crous P."/>
            <person name="Grigoriev I."/>
        </authorList>
    </citation>
    <scope>NUCLEOTIDE SEQUENCE</scope>
    <source>
        <strain evidence="1">CBS 627.86</strain>
    </source>
</reference>
<gene>
    <name evidence="1" type="ORF">BDV96DRAFT_688106</name>
</gene>
<dbReference type="EMBL" id="ML977325">
    <property type="protein sequence ID" value="KAF2114608.1"/>
    <property type="molecule type" value="Genomic_DNA"/>
</dbReference>
<dbReference type="AlphaFoldDB" id="A0A6A5Z8A2"/>
<evidence type="ECO:0000313" key="1">
    <source>
        <dbReference type="EMBL" id="KAF2114608.1"/>
    </source>
</evidence>
<sequence>MRVIQLRSMESRSAISRAVERERSLLTCAAPASDNLNFGRAVVDGFKLTHGFCGVFSTADAEDTSSALTEIAGKDQACFAAKNTCSRLGFENTSGIYVCASPDSDFSAPCLNVAQALRQTVLETCPGAVGGFSGQVFTAAGHNFIIAFANSNDPTNTKPSSYTPFGPNGDPLLKCKATITADGSMKCKTPL</sequence>
<dbReference type="Proteomes" id="UP000799770">
    <property type="component" value="Unassembled WGS sequence"/>
</dbReference>
<keyword evidence="2" id="KW-1185">Reference proteome</keyword>
<proteinExistence type="predicted"/>
<accession>A0A6A5Z8A2</accession>
<evidence type="ECO:0000313" key="2">
    <source>
        <dbReference type="Proteomes" id="UP000799770"/>
    </source>
</evidence>
<protein>
    <submittedName>
        <fullName evidence="1">Uncharacterized protein</fullName>
    </submittedName>
</protein>
<name>A0A6A5Z8A2_9PLEO</name>
<organism evidence="1 2">
    <name type="scientific">Lophiotrema nucula</name>
    <dbReference type="NCBI Taxonomy" id="690887"/>
    <lineage>
        <taxon>Eukaryota</taxon>
        <taxon>Fungi</taxon>
        <taxon>Dikarya</taxon>
        <taxon>Ascomycota</taxon>
        <taxon>Pezizomycotina</taxon>
        <taxon>Dothideomycetes</taxon>
        <taxon>Pleosporomycetidae</taxon>
        <taxon>Pleosporales</taxon>
        <taxon>Lophiotremataceae</taxon>
        <taxon>Lophiotrema</taxon>
    </lineage>
</organism>
<dbReference type="OrthoDB" id="3552888at2759"/>